<name>I8RIB9_9FIRM</name>
<gene>
    <name evidence="1" type="ORF">FB4_2781</name>
</gene>
<dbReference type="PATRIC" id="fig|1149862.3.peg.1333"/>
<evidence type="ECO:0000313" key="1">
    <source>
        <dbReference type="EMBL" id="EIW19598.1"/>
    </source>
</evidence>
<sequence length="72" mass="8175">MGDVAKVSTQDGKVSIGHYSTSISRVNLKYQNYESKKVEVVKETSDKDTSYDTFYQPAVMLLLKMYEAKKMA</sequence>
<accession>I8RIB9</accession>
<reference evidence="1 2" key="1">
    <citation type="journal article" date="2012" name="J. Bacteriol.">
        <title>Draft Genome Sequences for Two Metal-Reducing Pelosinus fermentans Strains Isolated from a Cr(VI)-Contaminated Site and for Type Strain R7.</title>
        <authorList>
            <person name="Brown S.D."/>
            <person name="Podar M."/>
            <person name="Klingeman D.M."/>
            <person name="Johnson C.M."/>
            <person name="Yang Z.K."/>
            <person name="Utturkar S.M."/>
            <person name="Land M.L."/>
            <person name="Mosher J.J."/>
            <person name="Hurt R.A.Jr."/>
            <person name="Phelps T.J."/>
            <person name="Palumbo A.V."/>
            <person name="Arkin A.P."/>
            <person name="Hazen T.C."/>
            <person name="Elias D.A."/>
        </authorList>
    </citation>
    <scope>NUCLEOTIDE SEQUENCE [LARGE SCALE GENOMIC DNA]</scope>
    <source>
        <strain evidence="1 2">B4</strain>
    </source>
</reference>
<dbReference type="RefSeq" id="WP_007932491.1">
    <property type="nucleotide sequence ID" value="NZ_AKVJ01000017.1"/>
</dbReference>
<keyword evidence="2" id="KW-1185">Reference proteome</keyword>
<evidence type="ECO:0000313" key="2">
    <source>
        <dbReference type="Proteomes" id="UP000004324"/>
    </source>
</evidence>
<organism evidence="1 2">
    <name type="scientific">Pelosinus fermentans B4</name>
    <dbReference type="NCBI Taxonomy" id="1149862"/>
    <lineage>
        <taxon>Bacteria</taxon>
        <taxon>Bacillati</taxon>
        <taxon>Bacillota</taxon>
        <taxon>Negativicutes</taxon>
        <taxon>Selenomonadales</taxon>
        <taxon>Sporomusaceae</taxon>
        <taxon>Pelosinus</taxon>
    </lineage>
</organism>
<dbReference type="EMBL" id="AKVJ01000017">
    <property type="protein sequence ID" value="EIW19598.1"/>
    <property type="molecule type" value="Genomic_DNA"/>
</dbReference>
<protein>
    <submittedName>
        <fullName evidence="1">Uncharacterized protein</fullName>
    </submittedName>
</protein>
<dbReference type="AlphaFoldDB" id="I8RIB9"/>
<proteinExistence type="predicted"/>
<comment type="caution">
    <text evidence="1">The sequence shown here is derived from an EMBL/GenBank/DDBJ whole genome shotgun (WGS) entry which is preliminary data.</text>
</comment>
<dbReference type="Proteomes" id="UP000004324">
    <property type="component" value="Unassembled WGS sequence"/>
</dbReference>